<evidence type="ECO:0000313" key="3">
    <source>
        <dbReference type="Proteomes" id="UP000298493"/>
    </source>
</evidence>
<feature type="domain" description="BTB" evidence="1">
    <location>
        <begin position="30"/>
        <end position="98"/>
    </location>
</feature>
<dbReference type="PROSITE" id="PS50097">
    <property type="entry name" value="BTB"/>
    <property type="match status" value="1"/>
</dbReference>
<dbReference type="InterPro" id="IPR000210">
    <property type="entry name" value="BTB/POZ_dom"/>
</dbReference>
<sequence>MSGTTPNLITPALESLKKAIAGLLDDTDLSDLVITCQNTSHNVHKAIVCAQSRFFKNACKKGTFKESATGVVDFPDDDQYAVRSMVEFLYTGDYAELELSTRLLHHIQIYTLADKCSIEPLKEEARLKLSNFIEKKFAVEEVDLAAATRFAYENVIPEDTFLREILIGMIVDKMHRFLDDEAGPICNLMAEMGEVGRDAVRAARHSFMATGKHIRAALHGFDRRNFHCESCKSYWKTLWESTADVWDEKPTCLKCDTIMSIGTRDELVSESLLYSWTCGRCGKQLHSSNHAEQVPAEQDWNCPHCLIRSSFHAAMLG</sequence>
<organism evidence="2 3">
    <name type="scientific">Venturia nashicola</name>
    <dbReference type="NCBI Taxonomy" id="86259"/>
    <lineage>
        <taxon>Eukaryota</taxon>
        <taxon>Fungi</taxon>
        <taxon>Dikarya</taxon>
        <taxon>Ascomycota</taxon>
        <taxon>Pezizomycotina</taxon>
        <taxon>Dothideomycetes</taxon>
        <taxon>Pleosporomycetidae</taxon>
        <taxon>Venturiales</taxon>
        <taxon>Venturiaceae</taxon>
        <taxon>Venturia</taxon>
    </lineage>
</organism>
<accession>A0A4Z1P8X1</accession>
<dbReference type="Proteomes" id="UP000298493">
    <property type="component" value="Unassembled WGS sequence"/>
</dbReference>
<proteinExistence type="predicted"/>
<dbReference type="CDD" id="cd18186">
    <property type="entry name" value="BTB_POZ_ZBTB_KLHL-like"/>
    <property type="match status" value="1"/>
</dbReference>
<dbReference type="AlphaFoldDB" id="A0A4Z1P8X1"/>
<reference evidence="2 3" key="1">
    <citation type="submission" date="2019-04" db="EMBL/GenBank/DDBJ databases">
        <title>High contiguity whole genome sequence and gene annotation resource for two Venturia nashicola isolates.</title>
        <authorList>
            <person name="Prokchorchik M."/>
            <person name="Won K."/>
            <person name="Lee Y."/>
            <person name="Choi E.D."/>
            <person name="Segonzac C."/>
            <person name="Sohn K.H."/>
        </authorList>
    </citation>
    <scope>NUCLEOTIDE SEQUENCE [LARGE SCALE GENOMIC DNA]</scope>
    <source>
        <strain evidence="2 3">PRI2</strain>
    </source>
</reference>
<dbReference type="STRING" id="86259.A0A4Z1P8X1"/>
<name>A0A4Z1P8X1_9PEZI</name>
<dbReference type="PANTHER" id="PTHR47843:SF5">
    <property type="entry name" value="BTB_POZ DOMAIN PROTEIN"/>
    <property type="match status" value="1"/>
</dbReference>
<dbReference type="Pfam" id="PF00651">
    <property type="entry name" value="BTB"/>
    <property type="match status" value="1"/>
</dbReference>
<keyword evidence="3" id="KW-1185">Reference proteome</keyword>
<evidence type="ECO:0000313" key="2">
    <source>
        <dbReference type="EMBL" id="TID23399.1"/>
    </source>
</evidence>
<dbReference type="InterPro" id="IPR011333">
    <property type="entry name" value="SKP1/BTB/POZ_sf"/>
</dbReference>
<gene>
    <name evidence="2" type="ORF">E6O75_ATG03035</name>
</gene>
<dbReference type="SMART" id="SM00225">
    <property type="entry name" value="BTB"/>
    <property type="match status" value="1"/>
</dbReference>
<protein>
    <submittedName>
        <fullName evidence="2">Siderophore iron transporter</fullName>
    </submittedName>
</protein>
<evidence type="ECO:0000259" key="1">
    <source>
        <dbReference type="PROSITE" id="PS50097"/>
    </source>
</evidence>
<dbReference type="SUPFAM" id="SSF54695">
    <property type="entry name" value="POZ domain"/>
    <property type="match status" value="1"/>
</dbReference>
<dbReference type="EMBL" id="SNSC02000006">
    <property type="protein sequence ID" value="TID23399.1"/>
    <property type="molecule type" value="Genomic_DNA"/>
</dbReference>
<dbReference type="Gene3D" id="3.30.710.10">
    <property type="entry name" value="Potassium Channel Kv1.1, Chain A"/>
    <property type="match status" value="1"/>
</dbReference>
<comment type="caution">
    <text evidence="2">The sequence shown here is derived from an EMBL/GenBank/DDBJ whole genome shotgun (WGS) entry which is preliminary data.</text>
</comment>
<dbReference type="PANTHER" id="PTHR47843">
    <property type="entry name" value="BTB DOMAIN-CONTAINING PROTEIN-RELATED"/>
    <property type="match status" value="1"/>
</dbReference>